<accession>A0A4R2P5L0</accession>
<evidence type="ECO:0000313" key="4">
    <source>
        <dbReference type="Proteomes" id="UP000295416"/>
    </source>
</evidence>
<protein>
    <submittedName>
        <fullName evidence="3">Osmoprotectant transport system substrate-binding protein</fullName>
    </submittedName>
</protein>
<dbReference type="PROSITE" id="PS51257">
    <property type="entry name" value="PROKAR_LIPOPROTEIN"/>
    <property type="match status" value="1"/>
</dbReference>
<dbReference type="AlphaFoldDB" id="A0A4R2P5L0"/>
<dbReference type="EMBL" id="SLXK01000010">
    <property type="protein sequence ID" value="TCP29488.1"/>
    <property type="molecule type" value="Genomic_DNA"/>
</dbReference>
<dbReference type="SUPFAM" id="SSF53850">
    <property type="entry name" value="Periplasmic binding protein-like II"/>
    <property type="match status" value="1"/>
</dbReference>
<feature type="signal peptide" evidence="1">
    <location>
        <begin position="1"/>
        <end position="21"/>
    </location>
</feature>
<dbReference type="InterPro" id="IPR007210">
    <property type="entry name" value="ABC_Gly_betaine_transp_sub-bd"/>
</dbReference>
<name>A0A4R2P5L0_9BACL</name>
<dbReference type="Proteomes" id="UP000295416">
    <property type="component" value="Unassembled WGS sequence"/>
</dbReference>
<dbReference type="GO" id="GO:0022857">
    <property type="term" value="F:transmembrane transporter activity"/>
    <property type="evidence" value="ECO:0007669"/>
    <property type="project" value="InterPro"/>
</dbReference>
<keyword evidence="4" id="KW-1185">Reference proteome</keyword>
<dbReference type="Gene3D" id="3.40.190.10">
    <property type="entry name" value="Periplasmic binding protein-like II"/>
    <property type="match status" value="1"/>
</dbReference>
<reference evidence="3 4" key="1">
    <citation type="submission" date="2019-03" db="EMBL/GenBank/DDBJ databases">
        <title>Genomic Encyclopedia of Type Strains, Phase IV (KMG-IV): sequencing the most valuable type-strain genomes for metagenomic binning, comparative biology and taxonomic classification.</title>
        <authorList>
            <person name="Goeker M."/>
        </authorList>
    </citation>
    <scope>NUCLEOTIDE SEQUENCE [LARGE SCALE GENOMIC DNA]</scope>
    <source>
        <strain evidence="3 4">DSM 19377</strain>
    </source>
</reference>
<dbReference type="Gene3D" id="3.40.190.120">
    <property type="entry name" value="Osmoprotection protein (prox), domain 2"/>
    <property type="match status" value="1"/>
</dbReference>
<gene>
    <name evidence="3" type="ORF">EV207_110109</name>
</gene>
<dbReference type="GO" id="GO:0043190">
    <property type="term" value="C:ATP-binding cassette (ABC) transporter complex"/>
    <property type="evidence" value="ECO:0007669"/>
    <property type="project" value="InterPro"/>
</dbReference>
<proteinExistence type="predicted"/>
<evidence type="ECO:0000256" key="1">
    <source>
        <dbReference type="SAM" id="SignalP"/>
    </source>
</evidence>
<dbReference type="OrthoDB" id="9801163at2"/>
<dbReference type="Pfam" id="PF04069">
    <property type="entry name" value="OpuAC"/>
    <property type="match status" value="1"/>
</dbReference>
<feature type="chain" id="PRO_5039018665" evidence="1">
    <location>
        <begin position="22"/>
        <end position="300"/>
    </location>
</feature>
<evidence type="ECO:0000259" key="2">
    <source>
        <dbReference type="Pfam" id="PF04069"/>
    </source>
</evidence>
<sequence length="300" mass="33716">MKRLLKISIFIVSICVLSACSSSGGKHVTIGAKDFTEQFILSKMAVFLLEDHGFKVDEMDNLGSSVLRKTMETGQIDMMWEYTGTALTTYLKQDPISNPDKSFQKVKKMDAKQNDIAWMNKSNVNNTYCLLMDKKEARKLGIKTISDLADYINKHPGKMTMGTDAEFGSRADGLKGVETKYGFQFGAKQIKQMQIGLYYKALHNGAVDVVAGFQTDSGIKKYNLLVLKDDKKFFPVYDAALSVDADIYKKYPEIKKITKPLAEKLNSDVMRELNYKVDVEGKNVSVVAHNWLVKNGLLEK</sequence>
<organism evidence="3 4">
    <name type="scientific">Scopulibacillus darangshiensis</name>
    <dbReference type="NCBI Taxonomy" id="442528"/>
    <lineage>
        <taxon>Bacteria</taxon>
        <taxon>Bacillati</taxon>
        <taxon>Bacillota</taxon>
        <taxon>Bacilli</taxon>
        <taxon>Bacillales</taxon>
        <taxon>Sporolactobacillaceae</taxon>
        <taxon>Scopulibacillus</taxon>
    </lineage>
</organism>
<keyword evidence="1" id="KW-0732">Signal</keyword>
<comment type="caution">
    <text evidence="3">The sequence shown here is derived from an EMBL/GenBank/DDBJ whole genome shotgun (WGS) entry which is preliminary data.</text>
</comment>
<evidence type="ECO:0000313" key="3">
    <source>
        <dbReference type="EMBL" id="TCP29488.1"/>
    </source>
</evidence>
<dbReference type="RefSeq" id="WP_132745842.1">
    <property type="nucleotide sequence ID" value="NZ_SLXK01000010.1"/>
</dbReference>
<feature type="domain" description="ABC-type glycine betaine transport system substrate-binding" evidence="2">
    <location>
        <begin position="26"/>
        <end position="292"/>
    </location>
</feature>